<accession>A0ABR1TNU3</accession>
<organism evidence="1 2">
    <name type="scientific">Apiospora phragmitis</name>
    <dbReference type="NCBI Taxonomy" id="2905665"/>
    <lineage>
        <taxon>Eukaryota</taxon>
        <taxon>Fungi</taxon>
        <taxon>Dikarya</taxon>
        <taxon>Ascomycota</taxon>
        <taxon>Pezizomycotina</taxon>
        <taxon>Sordariomycetes</taxon>
        <taxon>Xylariomycetidae</taxon>
        <taxon>Amphisphaeriales</taxon>
        <taxon>Apiosporaceae</taxon>
        <taxon>Apiospora</taxon>
    </lineage>
</organism>
<comment type="caution">
    <text evidence="1">The sequence shown here is derived from an EMBL/GenBank/DDBJ whole genome shotgun (WGS) entry which is preliminary data.</text>
</comment>
<gene>
    <name evidence="1" type="ORF">PG994_010060</name>
</gene>
<dbReference type="RefSeq" id="XP_066710579.1">
    <property type="nucleotide sequence ID" value="XM_066861469.1"/>
</dbReference>
<dbReference type="EMBL" id="JAQQWL010000011">
    <property type="protein sequence ID" value="KAK8048330.1"/>
    <property type="molecule type" value="Genomic_DNA"/>
</dbReference>
<sequence length="163" mass="18496">MHCSNSFTAATQAIRNLYDAGKSTMAMVDVGGNVVCRVLWHNIGWLFKQGNNRLLAECSKCDSQSRRKDNSKQPDVDILYRYFLSRIYGHIRDRFLFPPYFGLGATWDTAAVGFIFGVPATWRQHDVKRFFAITRDAGFGFGSHRIGTWLTEPQAVAVYAAYQ</sequence>
<name>A0ABR1TNU3_9PEZI</name>
<evidence type="ECO:0000313" key="1">
    <source>
        <dbReference type="EMBL" id="KAK8048330.1"/>
    </source>
</evidence>
<dbReference type="Proteomes" id="UP001480595">
    <property type="component" value="Unassembled WGS sequence"/>
</dbReference>
<keyword evidence="2" id="KW-1185">Reference proteome</keyword>
<evidence type="ECO:0000313" key="2">
    <source>
        <dbReference type="Proteomes" id="UP001480595"/>
    </source>
</evidence>
<protein>
    <submittedName>
        <fullName evidence="1">Uncharacterized protein</fullName>
    </submittedName>
</protein>
<reference evidence="1 2" key="1">
    <citation type="submission" date="2023-01" db="EMBL/GenBank/DDBJ databases">
        <title>Analysis of 21 Apiospora genomes using comparative genomics revels a genus with tremendous synthesis potential of carbohydrate active enzymes and secondary metabolites.</title>
        <authorList>
            <person name="Sorensen T."/>
        </authorList>
    </citation>
    <scope>NUCLEOTIDE SEQUENCE [LARGE SCALE GENOMIC DNA]</scope>
    <source>
        <strain evidence="1 2">CBS 135458</strain>
    </source>
</reference>
<dbReference type="GeneID" id="92094532"/>
<proteinExistence type="predicted"/>